<accession>A0A0F8Z644</accession>
<evidence type="ECO:0000313" key="1">
    <source>
        <dbReference type="EMBL" id="KKK89257.1"/>
    </source>
</evidence>
<proteinExistence type="predicted"/>
<dbReference type="AlphaFoldDB" id="A0A0F8Z644"/>
<protein>
    <submittedName>
        <fullName evidence="1">Uncharacterized protein</fullName>
    </submittedName>
</protein>
<gene>
    <name evidence="1" type="ORF">LCGC14_2734950</name>
</gene>
<comment type="caution">
    <text evidence="1">The sequence shown here is derived from an EMBL/GenBank/DDBJ whole genome shotgun (WGS) entry which is preliminary data.</text>
</comment>
<reference evidence="1" key="1">
    <citation type="journal article" date="2015" name="Nature">
        <title>Complex archaea that bridge the gap between prokaryotes and eukaryotes.</title>
        <authorList>
            <person name="Spang A."/>
            <person name="Saw J.H."/>
            <person name="Jorgensen S.L."/>
            <person name="Zaremba-Niedzwiedzka K."/>
            <person name="Martijn J."/>
            <person name="Lind A.E."/>
            <person name="van Eijk R."/>
            <person name="Schleper C."/>
            <person name="Guy L."/>
            <person name="Ettema T.J."/>
        </authorList>
    </citation>
    <scope>NUCLEOTIDE SEQUENCE</scope>
</reference>
<name>A0A0F8Z644_9ZZZZ</name>
<organism evidence="1">
    <name type="scientific">marine sediment metagenome</name>
    <dbReference type="NCBI Taxonomy" id="412755"/>
    <lineage>
        <taxon>unclassified sequences</taxon>
        <taxon>metagenomes</taxon>
        <taxon>ecological metagenomes</taxon>
    </lineage>
</organism>
<dbReference type="EMBL" id="LAZR01049610">
    <property type="protein sequence ID" value="KKK89257.1"/>
    <property type="molecule type" value="Genomic_DNA"/>
</dbReference>
<sequence>MKKIDYKNYKKPSDFMSFKQGENRIRILSSGAIGFQHGMRTAKNFVNLGMCPENQDCIHCKKGYEPKLVWKWIIFDFEDMRVKLLDAGPMIGNQVAGVLGTKHGDPKDYDILIARI</sequence>